<organism evidence="1 2">
    <name type="scientific">Ophiocordyceps australis</name>
    <dbReference type="NCBI Taxonomy" id="1399860"/>
    <lineage>
        <taxon>Eukaryota</taxon>
        <taxon>Fungi</taxon>
        <taxon>Dikarya</taxon>
        <taxon>Ascomycota</taxon>
        <taxon>Pezizomycotina</taxon>
        <taxon>Sordariomycetes</taxon>
        <taxon>Hypocreomycetidae</taxon>
        <taxon>Hypocreales</taxon>
        <taxon>Ophiocordycipitaceae</taxon>
        <taxon>Ophiocordyceps</taxon>
    </lineage>
</organism>
<accession>A0A2C5YN20</accession>
<dbReference type="AlphaFoldDB" id="A0A2C5YN20"/>
<dbReference type="Proteomes" id="UP000224854">
    <property type="component" value="Unassembled WGS sequence"/>
</dbReference>
<sequence>MAGYEMFSAAHYTEGLRRGLAPANCDKCSFGSITKTDQASDECPCCYGTLIMMVAPGSVERQVETLADTTSKSTEKHHDQGGK</sequence>
<evidence type="ECO:0000313" key="1">
    <source>
        <dbReference type="EMBL" id="PHH68702.1"/>
    </source>
</evidence>
<reference evidence="1 2" key="1">
    <citation type="submission" date="2017-06" db="EMBL/GenBank/DDBJ databases">
        <title>Ant-infecting Ophiocordyceps genomes reveal a high diversity of potential behavioral manipulation genes and a possible major role for enterotoxins.</title>
        <authorList>
            <person name="De Bekker C."/>
            <person name="Evans H.C."/>
            <person name="Brachmann A."/>
            <person name="Hughes D.P."/>
        </authorList>
    </citation>
    <scope>NUCLEOTIDE SEQUENCE [LARGE SCALE GENOMIC DNA]</scope>
    <source>
        <strain evidence="1 2">1348a</strain>
    </source>
</reference>
<dbReference type="EMBL" id="NJEU01001075">
    <property type="protein sequence ID" value="PHH68702.1"/>
    <property type="molecule type" value="Genomic_DNA"/>
</dbReference>
<evidence type="ECO:0000313" key="2">
    <source>
        <dbReference type="Proteomes" id="UP000224854"/>
    </source>
</evidence>
<name>A0A2C5YN20_9HYPO</name>
<protein>
    <submittedName>
        <fullName evidence="1">Uncharacterized protein</fullName>
    </submittedName>
</protein>
<keyword evidence="2" id="KW-1185">Reference proteome</keyword>
<proteinExistence type="predicted"/>
<gene>
    <name evidence="1" type="ORF">CDD82_343</name>
</gene>
<comment type="caution">
    <text evidence="1">The sequence shown here is derived from an EMBL/GenBank/DDBJ whole genome shotgun (WGS) entry which is preliminary data.</text>
</comment>